<evidence type="ECO:0000259" key="12">
    <source>
        <dbReference type="Pfam" id="PF12019"/>
    </source>
</evidence>
<dbReference type="PROSITE" id="PS00409">
    <property type="entry name" value="PROKAR_NTER_METHYL"/>
    <property type="match status" value="1"/>
</dbReference>
<evidence type="ECO:0000256" key="4">
    <source>
        <dbReference type="ARBA" id="ARBA00022481"/>
    </source>
</evidence>
<dbReference type="NCBIfam" id="TIGR02532">
    <property type="entry name" value="IV_pilin_GFxxxE"/>
    <property type="match status" value="1"/>
</dbReference>
<dbReference type="InterPro" id="IPR045584">
    <property type="entry name" value="Pilin-like"/>
</dbReference>
<proteinExistence type="inferred from homology"/>
<evidence type="ECO:0000256" key="11">
    <source>
        <dbReference type="SAM" id="Phobius"/>
    </source>
</evidence>
<keyword evidence="8 11" id="KW-0472">Membrane</keyword>
<dbReference type="EMBL" id="CAJZAH010000003">
    <property type="protein sequence ID" value="CAG9177939.1"/>
    <property type="molecule type" value="Genomic_DNA"/>
</dbReference>
<evidence type="ECO:0000256" key="1">
    <source>
        <dbReference type="ARBA" id="ARBA00004377"/>
    </source>
</evidence>
<dbReference type="InterPro" id="IPR022346">
    <property type="entry name" value="T2SS_GspH"/>
</dbReference>
<dbReference type="Pfam" id="PF07963">
    <property type="entry name" value="N_methyl"/>
    <property type="match status" value="1"/>
</dbReference>
<evidence type="ECO:0000256" key="6">
    <source>
        <dbReference type="ARBA" id="ARBA00022692"/>
    </source>
</evidence>
<evidence type="ECO:0000256" key="5">
    <source>
        <dbReference type="ARBA" id="ARBA00022519"/>
    </source>
</evidence>
<comment type="caution">
    <text evidence="13">The sequence shown here is derived from an EMBL/GenBank/DDBJ whole genome shotgun (WGS) entry which is preliminary data.</text>
</comment>
<dbReference type="InterPro" id="IPR012902">
    <property type="entry name" value="N_methyl_site"/>
</dbReference>
<keyword evidence="6 11" id="KW-0812">Transmembrane</keyword>
<dbReference type="SUPFAM" id="SSF54523">
    <property type="entry name" value="Pili subunits"/>
    <property type="match status" value="1"/>
</dbReference>
<evidence type="ECO:0000256" key="7">
    <source>
        <dbReference type="ARBA" id="ARBA00022989"/>
    </source>
</evidence>
<comment type="subcellular location">
    <subcellularLocation>
        <location evidence="1">Cell inner membrane</location>
        <topology evidence="1">Single-pass membrane protein</topology>
    </subcellularLocation>
</comment>
<comment type="similarity">
    <text evidence="9">Belongs to the GSP H family.</text>
</comment>
<sequence>MHPALRSVTGNRTVHCSAAARAGRRGHGLTLIELLVALAVMAVLAAVAYPSFRRWLAWQRVELTADLLAGALESARTIAASRRRTVVLAPLPGADTLAAGWRLLADDVGGVAPGGRRVLSVVRLRNPCLRIDMRASAGAGHTLRVTGVGYSRSERGGLLAATFTVRCDDAQRQVRLGAQGRLRICTPGRDAGCDDADGAGDPDP</sequence>
<evidence type="ECO:0000256" key="8">
    <source>
        <dbReference type="ARBA" id="ARBA00023136"/>
    </source>
</evidence>
<accession>A0ABN7YWS6</accession>
<reference evidence="13 14" key="1">
    <citation type="submission" date="2021-08" db="EMBL/GenBank/DDBJ databases">
        <authorList>
            <person name="Peeters C."/>
        </authorList>
    </citation>
    <scope>NUCLEOTIDE SEQUENCE [LARGE SCALE GENOMIC DNA]</scope>
    <source>
        <strain evidence="13 14">LMG 21510</strain>
    </source>
</reference>
<keyword evidence="4" id="KW-0488">Methylation</keyword>
<evidence type="ECO:0000256" key="2">
    <source>
        <dbReference type="ARBA" id="ARBA00021549"/>
    </source>
</evidence>
<evidence type="ECO:0000313" key="13">
    <source>
        <dbReference type="EMBL" id="CAG9177939.1"/>
    </source>
</evidence>
<feature type="domain" description="General secretion pathway GspH" evidence="12">
    <location>
        <begin position="65"/>
        <end position="180"/>
    </location>
</feature>
<gene>
    <name evidence="13" type="ORF">LMG21510_03440</name>
</gene>
<keyword evidence="3" id="KW-1003">Cell membrane</keyword>
<evidence type="ECO:0000313" key="14">
    <source>
        <dbReference type="Proteomes" id="UP000721236"/>
    </source>
</evidence>
<dbReference type="Proteomes" id="UP000721236">
    <property type="component" value="Unassembled WGS sequence"/>
</dbReference>
<dbReference type="Gene3D" id="3.55.40.10">
    <property type="entry name" value="minor pseudopilin epsh domain"/>
    <property type="match status" value="1"/>
</dbReference>
<feature type="transmembrane region" description="Helical" evidence="11">
    <location>
        <begin position="31"/>
        <end position="52"/>
    </location>
</feature>
<dbReference type="Pfam" id="PF12019">
    <property type="entry name" value="GspH"/>
    <property type="match status" value="1"/>
</dbReference>
<name>A0ABN7YWS6_9BURK</name>
<evidence type="ECO:0000256" key="9">
    <source>
        <dbReference type="ARBA" id="ARBA00025772"/>
    </source>
</evidence>
<evidence type="ECO:0000256" key="3">
    <source>
        <dbReference type="ARBA" id="ARBA00022475"/>
    </source>
</evidence>
<evidence type="ECO:0000256" key="10">
    <source>
        <dbReference type="ARBA" id="ARBA00030775"/>
    </source>
</evidence>
<keyword evidence="7 11" id="KW-1133">Transmembrane helix</keyword>
<keyword evidence="14" id="KW-1185">Reference proteome</keyword>
<organism evidence="13 14">
    <name type="scientific">Cupriavidus respiraculi</name>
    <dbReference type="NCBI Taxonomy" id="195930"/>
    <lineage>
        <taxon>Bacteria</taxon>
        <taxon>Pseudomonadati</taxon>
        <taxon>Pseudomonadota</taxon>
        <taxon>Betaproteobacteria</taxon>
        <taxon>Burkholderiales</taxon>
        <taxon>Burkholderiaceae</taxon>
        <taxon>Cupriavidus</taxon>
    </lineage>
</organism>
<keyword evidence="5" id="KW-0997">Cell inner membrane</keyword>
<protein>
    <recommendedName>
        <fullName evidence="2">Type II secretion system protein H</fullName>
    </recommendedName>
    <alternativeName>
        <fullName evidence="10">General secretion pathway protein H</fullName>
    </alternativeName>
</protein>
<dbReference type="RefSeq" id="WP_224042957.1">
    <property type="nucleotide sequence ID" value="NZ_CAJZAH010000003.1"/>
</dbReference>